<dbReference type="AlphaFoldDB" id="A0A7W8TUS6"/>
<dbReference type="PANTHER" id="PTHR34385:SF1">
    <property type="entry name" value="PEPTIDOGLYCAN L-ALANYL-D-GLUTAMATE ENDOPEPTIDASE CWLK"/>
    <property type="match status" value="1"/>
</dbReference>
<dbReference type="Proteomes" id="UP000580797">
    <property type="component" value="Unassembled WGS sequence"/>
</dbReference>
<feature type="domain" description="D-alanyl-D-alanine carboxypeptidase-like core" evidence="2">
    <location>
        <begin position="128"/>
        <end position="254"/>
    </location>
</feature>
<dbReference type="InterPro" id="IPR052179">
    <property type="entry name" value="DD-CPase-like"/>
</dbReference>
<dbReference type="GO" id="GO:0006508">
    <property type="term" value="P:proteolysis"/>
    <property type="evidence" value="ECO:0007669"/>
    <property type="project" value="InterPro"/>
</dbReference>
<protein>
    <submittedName>
        <fullName evidence="3">D-alanyl-D-alanine carboxypeptidase</fullName>
        <ecNumber evidence="3">3.4.16.4</ecNumber>
    </submittedName>
</protein>
<keyword evidence="3" id="KW-0121">Carboxypeptidase</keyword>
<feature type="region of interest" description="Disordered" evidence="1">
    <location>
        <begin position="60"/>
        <end position="94"/>
    </location>
</feature>
<accession>A0A7W8TUS6</accession>
<reference evidence="3 4" key="1">
    <citation type="submission" date="2020-08" db="EMBL/GenBank/DDBJ databases">
        <title>Sequencing the genomes of 1000 actinobacteria strains.</title>
        <authorList>
            <person name="Klenk H.-P."/>
        </authorList>
    </citation>
    <scope>NUCLEOTIDE SEQUENCE [LARGE SCALE GENOMIC DNA]</scope>
    <source>
        <strain evidence="3 4">DSM 105783</strain>
    </source>
</reference>
<name>A0A7W8TUS6_9MICC</name>
<evidence type="ECO:0000256" key="1">
    <source>
        <dbReference type="SAM" id="MobiDB-lite"/>
    </source>
</evidence>
<sequence>MASKRRARYRKDAPPSLPLKLTQRGLVVIAVLVLVVGGALTAAITMARNNAVNTAVSQAASSSAASPTTKAATETAAASSSSQKADLDPATMPESEDPLLMLVRKDRPLKPLDFTPKNLVSLAPGKTLIAEAATQFEELLAGGAAAGHSLRIESGYRSYTAQENLFNRYVQKYGTAYAEKISARPGTSEHQTGLAADIGLSNGECSLHRCFGDTTAGQWVAQNATDYGFIIRYPDNQAAATGYNYEPWHLRYIGVNQAKAFAKSGAKTLEEFLTKP</sequence>
<evidence type="ECO:0000259" key="2">
    <source>
        <dbReference type="Pfam" id="PF02557"/>
    </source>
</evidence>
<dbReference type="Pfam" id="PF02557">
    <property type="entry name" value="VanY"/>
    <property type="match status" value="1"/>
</dbReference>
<gene>
    <name evidence="3" type="ORF">HD598_001953</name>
</gene>
<keyword evidence="3" id="KW-0645">Protease</keyword>
<dbReference type="EMBL" id="JACHDR010000001">
    <property type="protein sequence ID" value="MBB5513266.1"/>
    <property type="molecule type" value="Genomic_DNA"/>
</dbReference>
<evidence type="ECO:0000313" key="4">
    <source>
        <dbReference type="Proteomes" id="UP000580797"/>
    </source>
</evidence>
<dbReference type="InterPro" id="IPR009045">
    <property type="entry name" value="Zn_M74/Hedgehog-like"/>
</dbReference>
<dbReference type="SUPFAM" id="SSF55166">
    <property type="entry name" value="Hedgehog/DD-peptidase"/>
    <property type="match status" value="1"/>
</dbReference>
<dbReference type="RefSeq" id="WP_183665513.1">
    <property type="nucleotide sequence ID" value="NZ_BAAARH010000002.1"/>
</dbReference>
<organism evidence="3 4">
    <name type="scientific">Neomicrococcus aestuarii</name>
    <dbReference type="NCBI Taxonomy" id="556325"/>
    <lineage>
        <taxon>Bacteria</taxon>
        <taxon>Bacillati</taxon>
        <taxon>Actinomycetota</taxon>
        <taxon>Actinomycetes</taxon>
        <taxon>Micrococcales</taxon>
        <taxon>Micrococcaceae</taxon>
        <taxon>Neomicrococcus</taxon>
    </lineage>
</organism>
<dbReference type="Gene3D" id="3.30.1380.10">
    <property type="match status" value="1"/>
</dbReference>
<dbReference type="InterPro" id="IPR003709">
    <property type="entry name" value="VanY-like_core_dom"/>
</dbReference>
<dbReference type="EC" id="3.4.16.4" evidence="3"/>
<keyword evidence="3" id="KW-0378">Hydrolase</keyword>
<dbReference type="PANTHER" id="PTHR34385">
    <property type="entry name" value="D-ALANYL-D-ALANINE CARBOXYPEPTIDASE"/>
    <property type="match status" value="1"/>
</dbReference>
<dbReference type="CDD" id="cd14852">
    <property type="entry name" value="LD-carboxypeptidase"/>
    <property type="match status" value="1"/>
</dbReference>
<comment type="caution">
    <text evidence="3">The sequence shown here is derived from an EMBL/GenBank/DDBJ whole genome shotgun (WGS) entry which is preliminary data.</text>
</comment>
<evidence type="ECO:0000313" key="3">
    <source>
        <dbReference type="EMBL" id="MBB5513266.1"/>
    </source>
</evidence>
<proteinExistence type="predicted"/>
<dbReference type="InterPro" id="IPR058193">
    <property type="entry name" value="VanY/YodJ_core_dom"/>
</dbReference>
<feature type="compositionally biased region" description="Low complexity" evidence="1">
    <location>
        <begin position="60"/>
        <end position="84"/>
    </location>
</feature>
<dbReference type="GO" id="GO:0009002">
    <property type="term" value="F:serine-type D-Ala-D-Ala carboxypeptidase activity"/>
    <property type="evidence" value="ECO:0007669"/>
    <property type="project" value="UniProtKB-EC"/>
</dbReference>